<accession>A0A158AF00</accession>
<protein>
    <submittedName>
        <fullName evidence="3">ATP dependent DNA ligase</fullName>
    </submittedName>
</protein>
<dbReference type="EMBL" id="FCOI02000006">
    <property type="protein sequence ID" value="SAK56403.1"/>
    <property type="molecule type" value="Genomic_DNA"/>
</dbReference>
<dbReference type="STRING" id="1777137.AWB76_02284"/>
<reference evidence="4" key="1">
    <citation type="submission" date="2016-01" db="EMBL/GenBank/DDBJ databases">
        <authorList>
            <person name="Peeters Charlotte."/>
        </authorList>
    </citation>
    <scope>NUCLEOTIDE SEQUENCE [LARGE SCALE GENOMIC DNA]</scope>
</reference>
<keyword evidence="3" id="KW-0436">Ligase</keyword>
<evidence type="ECO:0000313" key="3">
    <source>
        <dbReference type="EMBL" id="SAK56403.1"/>
    </source>
</evidence>
<dbReference type="Proteomes" id="UP000054624">
    <property type="component" value="Unassembled WGS sequence"/>
</dbReference>
<proteinExistence type="predicted"/>
<evidence type="ECO:0000256" key="1">
    <source>
        <dbReference type="SAM" id="MobiDB-lite"/>
    </source>
</evidence>
<name>A0A158AF00_9BURK</name>
<organism evidence="3 4">
    <name type="scientific">Caballeronia temeraria</name>
    <dbReference type="NCBI Taxonomy" id="1777137"/>
    <lineage>
        <taxon>Bacteria</taxon>
        <taxon>Pseudomonadati</taxon>
        <taxon>Pseudomonadota</taxon>
        <taxon>Betaproteobacteria</taxon>
        <taxon>Burkholderiales</taxon>
        <taxon>Burkholderiaceae</taxon>
        <taxon>Caballeronia</taxon>
    </lineage>
</organism>
<evidence type="ECO:0000313" key="4">
    <source>
        <dbReference type="Proteomes" id="UP000054624"/>
    </source>
</evidence>
<dbReference type="Pfam" id="PF13298">
    <property type="entry name" value="LigD_N"/>
    <property type="match status" value="1"/>
</dbReference>
<feature type="domain" description="DNA ligase D 3'-phosphoesterase" evidence="2">
    <location>
        <begin position="48"/>
        <end position="78"/>
    </location>
</feature>
<dbReference type="InterPro" id="IPR014144">
    <property type="entry name" value="LigD_PE_domain"/>
</dbReference>
<dbReference type="GO" id="GO:0016874">
    <property type="term" value="F:ligase activity"/>
    <property type="evidence" value="ECO:0007669"/>
    <property type="project" value="UniProtKB-KW"/>
</dbReference>
<keyword evidence="4" id="KW-1185">Reference proteome</keyword>
<dbReference type="AlphaFoldDB" id="A0A158AF00"/>
<evidence type="ECO:0000259" key="2">
    <source>
        <dbReference type="Pfam" id="PF13298"/>
    </source>
</evidence>
<gene>
    <name evidence="3" type="ORF">AWB76_02284</name>
</gene>
<feature type="region of interest" description="Disordered" evidence="1">
    <location>
        <begin position="1"/>
        <end position="41"/>
    </location>
</feature>
<sequence length="92" mass="10118">MVSSRKNAAATPLKRYRDNRDFGAAPEPSASKASVANGTPTEGSFVAQKHWASRLHYDFRLEHDGVLLSWAVPKGPCYVHRHLFLGRVAVTG</sequence>
<feature type="compositionally biased region" description="Polar residues" evidence="1">
    <location>
        <begin position="31"/>
        <end position="41"/>
    </location>
</feature>